<evidence type="ECO:0000313" key="2">
    <source>
        <dbReference type="EMBL" id="OQR69255.1"/>
    </source>
</evidence>
<gene>
    <name evidence="2" type="ORF">BIW11_04404</name>
</gene>
<dbReference type="Proteomes" id="UP000192247">
    <property type="component" value="Unassembled WGS sequence"/>
</dbReference>
<reference evidence="2 3" key="1">
    <citation type="journal article" date="2017" name="Gigascience">
        <title>Draft genome of the honey bee ectoparasitic mite, Tropilaelaps mercedesae, is shaped by the parasitic life history.</title>
        <authorList>
            <person name="Dong X."/>
            <person name="Armstrong S.D."/>
            <person name="Xia D."/>
            <person name="Makepeace B.L."/>
            <person name="Darby A.C."/>
            <person name="Kadowaki T."/>
        </authorList>
    </citation>
    <scope>NUCLEOTIDE SEQUENCE [LARGE SCALE GENOMIC DNA]</scope>
    <source>
        <strain evidence="2">Wuxi-XJTLU</strain>
    </source>
</reference>
<evidence type="ECO:0000256" key="1">
    <source>
        <dbReference type="SAM" id="SignalP"/>
    </source>
</evidence>
<name>A0A1V9X6M6_9ACAR</name>
<keyword evidence="3" id="KW-1185">Reference proteome</keyword>
<organism evidence="2 3">
    <name type="scientific">Tropilaelaps mercedesae</name>
    <dbReference type="NCBI Taxonomy" id="418985"/>
    <lineage>
        <taxon>Eukaryota</taxon>
        <taxon>Metazoa</taxon>
        <taxon>Ecdysozoa</taxon>
        <taxon>Arthropoda</taxon>
        <taxon>Chelicerata</taxon>
        <taxon>Arachnida</taxon>
        <taxon>Acari</taxon>
        <taxon>Parasitiformes</taxon>
        <taxon>Mesostigmata</taxon>
        <taxon>Gamasina</taxon>
        <taxon>Dermanyssoidea</taxon>
        <taxon>Laelapidae</taxon>
        <taxon>Tropilaelaps</taxon>
    </lineage>
</organism>
<accession>A0A1V9X6M6</accession>
<dbReference type="EMBL" id="MNPL01021722">
    <property type="protein sequence ID" value="OQR69255.1"/>
    <property type="molecule type" value="Genomic_DNA"/>
</dbReference>
<evidence type="ECO:0000313" key="3">
    <source>
        <dbReference type="Proteomes" id="UP000192247"/>
    </source>
</evidence>
<proteinExistence type="predicted"/>
<sequence length="51" mass="5609">MGSIARIAVALLSAVAVQFVAAENRIVRRHHEDSANKRRFEVKANFSISAT</sequence>
<dbReference type="AlphaFoldDB" id="A0A1V9X6M6"/>
<dbReference type="InParanoid" id="A0A1V9X6M6"/>
<comment type="caution">
    <text evidence="2">The sequence shown here is derived from an EMBL/GenBank/DDBJ whole genome shotgun (WGS) entry which is preliminary data.</text>
</comment>
<feature type="chain" id="PRO_5013048600" evidence="1">
    <location>
        <begin position="23"/>
        <end position="51"/>
    </location>
</feature>
<protein>
    <submittedName>
        <fullName evidence="2">Uncharacterized protein</fullName>
    </submittedName>
</protein>
<keyword evidence="1" id="KW-0732">Signal</keyword>
<feature type="signal peptide" evidence="1">
    <location>
        <begin position="1"/>
        <end position="22"/>
    </location>
</feature>